<name>U9TBT4_RHIID</name>
<gene>
    <name evidence="1" type="ORF">GLOINDRAFT_4232</name>
</gene>
<evidence type="ECO:0000313" key="1">
    <source>
        <dbReference type="EMBL" id="ESA04887.1"/>
    </source>
</evidence>
<dbReference type="HOGENOM" id="CLU_2923839_0_0_1"/>
<dbReference type="AlphaFoldDB" id="U9TBT4"/>
<proteinExistence type="predicted"/>
<sequence length="61" mass="7088">MVLIITPISSCQLPYSKESKLYSKRLTEEILALIEEMRLKHEAEINLSKQLNIEPEFAKAR</sequence>
<organism evidence="1">
    <name type="scientific">Rhizophagus irregularis (strain DAOM 181602 / DAOM 197198 / MUCL 43194)</name>
    <name type="common">Arbuscular mycorrhizal fungus</name>
    <name type="synonym">Glomus intraradices</name>
    <dbReference type="NCBI Taxonomy" id="747089"/>
    <lineage>
        <taxon>Eukaryota</taxon>
        <taxon>Fungi</taxon>
        <taxon>Fungi incertae sedis</taxon>
        <taxon>Mucoromycota</taxon>
        <taxon>Glomeromycotina</taxon>
        <taxon>Glomeromycetes</taxon>
        <taxon>Glomerales</taxon>
        <taxon>Glomeraceae</taxon>
        <taxon>Rhizophagus</taxon>
    </lineage>
</organism>
<reference evidence="1" key="1">
    <citation type="submission" date="2013-07" db="EMBL/GenBank/DDBJ databases">
        <title>The genome of an arbuscular mycorrhizal fungus provides insights into the evolution of the oldest plant symbiosis.</title>
        <authorList>
            <consortium name="DOE Joint Genome Institute"/>
            <person name="Tisserant E."/>
            <person name="Malbreil M."/>
            <person name="Kuo A."/>
            <person name="Kohler A."/>
            <person name="Symeonidi A."/>
            <person name="Balestrini R."/>
            <person name="Charron P."/>
            <person name="Duensing N."/>
            <person name="Frei-dit-Frey N."/>
            <person name="Gianinazzi-Pearson V."/>
            <person name="Gilbert B."/>
            <person name="Handa Y."/>
            <person name="Hijri M."/>
            <person name="Kaul R."/>
            <person name="Kawaguchi M."/>
            <person name="Krajinski F."/>
            <person name="Lammers P."/>
            <person name="Lapierre D."/>
            <person name="Masclaux F.G."/>
            <person name="Murat C."/>
            <person name="Morin E."/>
            <person name="Ndikumana S."/>
            <person name="Pagni M."/>
            <person name="Petitpierre D."/>
            <person name="Requena N."/>
            <person name="Rosikiewicz P."/>
            <person name="Riley R."/>
            <person name="Saito K."/>
            <person name="San Clemente H."/>
            <person name="Shapiro H."/>
            <person name="van Tuinen D."/>
            <person name="Becard G."/>
            <person name="Bonfante P."/>
            <person name="Paszkowski U."/>
            <person name="Shachar-Hill Y."/>
            <person name="Young J.P."/>
            <person name="Sanders I.R."/>
            <person name="Henrissat B."/>
            <person name="Rensing S.A."/>
            <person name="Grigoriev I.V."/>
            <person name="Corradi N."/>
            <person name="Roux C."/>
            <person name="Martin F."/>
        </authorList>
    </citation>
    <scope>NUCLEOTIDE SEQUENCE</scope>
    <source>
        <strain evidence="1">DAOM 197198</strain>
    </source>
</reference>
<accession>U9TBT4</accession>
<protein>
    <submittedName>
        <fullName evidence="1">Uncharacterized protein</fullName>
    </submittedName>
</protein>
<dbReference type="EMBL" id="KI293836">
    <property type="protein sequence ID" value="ESA04887.1"/>
    <property type="molecule type" value="Genomic_DNA"/>
</dbReference>